<dbReference type="Proteomes" id="UP000887565">
    <property type="component" value="Unplaced"/>
</dbReference>
<protein>
    <submittedName>
        <fullName evidence="2">Uncharacterized protein</fullName>
    </submittedName>
</protein>
<sequence length="65" mass="7298">MAVVAMQHCFPFARQIDRSELVDALPRDGASRSDMHGKNFPAEGPWTFYPGVSQKKATDADFHNF</sequence>
<reference evidence="2" key="1">
    <citation type="submission" date="2022-11" db="UniProtKB">
        <authorList>
            <consortium name="WormBaseParasite"/>
        </authorList>
    </citation>
    <scope>IDENTIFICATION</scope>
</reference>
<accession>A0A915JR49</accession>
<keyword evidence="1" id="KW-1185">Reference proteome</keyword>
<organism evidence="1 2">
    <name type="scientific">Romanomermis culicivorax</name>
    <name type="common">Nematode worm</name>
    <dbReference type="NCBI Taxonomy" id="13658"/>
    <lineage>
        <taxon>Eukaryota</taxon>
        <taxon>Metazoa</taxon>
        <taxon>Ecdysozoa</taxon>
        <taxon>Nematoda</taxon>
        <taxon>Enoplea</taxon>
        <taxon>Dorylaimia</taxon>
        <taxon>Mermithida</taxon>
        <taxon>Mermithoidea</taxon>
        <taxon>Mermithidae</taxon>
        <taxon>Romanomermis</taxon>
    </lineage>
</organism>
<name>A0A915JR49_ROMCU</name>
<evidence type="ECO:0000313" key="1">
    <source>
        <dbReference type="Proteomes" id="UP000887565"/>
    </source>
</evidence>
<dbReference type="AlphaFoldDB" id="A0A915JR49"/>
<evidence type="ECO:0000313" key="2">
    <source>
        <dbReference type="WBParaSite" id="nRc.2.0.1.t28361-RA"/>
    </source>
</evidence>
<dbReference type="WBParaSite" id="nRc.2.0.1.t28361-RA">
    <property type="protein sequence ID" value="nRc.2.0.1.t28361-RA"/>
    <property type="gene ID" value="nRc.2.0.1.g28361"/>
</dbReference>
<proteinExistence type="predicted"/>